<feature type="transmembrane region" description="Helical" evidence="1">
    <location>
        <begin position="190"/>
        <end position="219"/>
    </location>
</feature>
<keyword evidence="1" id="KW-0812">Transmembrane</keyword>
<evidence type="ECO:0000313" key="3">
    <source>
        <dbReference type="Proteomes" id="UP000772434"/>
    </source>
</evidence>
<dbReference type="Proteomes" id="UP000772434">
    <property type="component" value="Unassembled WGS sequence"/>
</dbReference>
<dbReference type="EMBL" id="JADNRY010000098">
    <property type="protein sequence ID" value="KAF9065737.1"/>
    <property type="molecule type" value="Genomic_DNA"/>
</dbReference>
<keyword evidence="1" id="KW-1133">Transmembrane helix</keyword>
<keyword evidence="1" id="KW-0472">Membrane</keyword>
<feature type="transmembrane region" description="Helical" evidence="1">
    <location>
        <begin position="60"/>
        <end position="79"/>
    </location>
</feature>
<evidence type="ECO:0000256" key="1">
    <source>
        <dbReference type="SAM" id="Phobius"/>
    </source>
</evidence>
<protein>
    <submittedName>
        <fullName evidence="2">Uncharacterized protein</fullName>
    </submittedName>
</protein>
<dbReference type="AlphaFoldDB" id="A0A9P5PM81"/>
<feature type="transmembrane region" description="Helical" evidence="1">
    <location>
        <begin position="240"/>
        <end position="265"/>
    </location>
</feature>
<dbReference type="OrthoDB" id="3039972at2759"/>
<accession>A0A9P5PM81</accession>
<comment type="caution">
    <text evidence="2">The sequence shown here is derived from an EMBL/GenBank/DDBJ whole genome shotgun (WGS) entry which is preliminary data.</text>
</comment>
<proteinExistence type="predicted"/>
<feature type="transmembrane region" description="Helical" evidence="1">
    <location>
        <begin position="30"/>
        <end position="48"/>
    </location>
</feature>
<reference evidence="2" key="1">
    <citation type="submission" date="2020-11" db="EMBL/GenBank/DDBJ databases">
        <authorList>
            <consortium name="DOE Joint Genome Institute"/>
            <person name="Ahrendt S."/>
            <person name="Riley R."/>
            <person name="Andreopoulos W."/>
            <person name="Labutti K."/>
            <person name="Pangilinan J."/>
            <person name="Ruiz-Duenas F.J."/>
            <person name="Barrasa J.M."/>
            <person name="Sanchez-Garcia M."/>
            <person name="Camarero S."/>
            <person name="Miyauchi S."/>
            <person name="Serrano A."/>
            <person name="Linde D."/>
            <person name="Babiker R."/>
            <person name="Drula E."/>
            <person name="Ayuso-Fernandez I."/>
            <person name="Pacheco R."/>
            <person name="Padilla G."/>
            <person name="Ferreira P."/>
            <person name="Barriuso J."/>
            <person name="Kellner H."/>
            <person name="Castanera R."/>
            <person name="Alfaro M."/>
            <person name="Ramirez L."/>
            <person name="Pisabarro A.G."/>
            <person name="Kuo A."/>
            <person name="Tritt A."/>
            <person name="Lipzen A."/>
            <person name="He G."/>
            <person name="Yan M."/>
            <person name="Ng V."/>
            <person name="Cullen D."/>
            <person name="Martin F."/>
            <person name="Rosso M.-N."/>
            <person name="Henrissat B."/>
            <person name="Hibbett D."/>
            <person name="Martinez A.T."/>
            <person name="Grigoriev I.V."/>
        </authorList>
    </citation>
    <scope>NUCLEOTIDE SEQUENCE</scope>
    <source>
        <strain evidence="2">AH 40177</strain>
    </source>
</reference>
<feature type="transmembrane region" description="Helical" evidence="1">
    <location>
        <begin position="153"/>
        <end position="170"/>
    </location>
</feature>
<organism evidence="2 3">
    <name type="scientific">Rhodocollybia butyracea</name>
    <dbReference type="NCBI Taxonomy" id="206335"/>
    <lineage>
        <taxon>Eukaryota</taxon>
        <taxon>Fungi</taxon>
        <taxon>Dikarya</taxon>
        <taxon>Basidiomycota</taxon>
        <taxon>Agaricomycotina</taxon>
        <taxon>Agaricomycetes</taxon>
        <taxon>Agaricomycetidae</taxon>
        <taxon>Agaricales</taxon>
        <taxon>Marasmiineae</taxon>
        <taxon>Omphalotaceae</taxon>
        <taxon>Rhodocollybia</taxon>
    </lineage>
</organism>
<sequence>MQETQDFLITPIRYVEQVVEPLEIIKMAKLFLQGIYTVLFWLYIYFQIVQRPARKKPKFYIISLSLLYVLITSVTILYVTSTYESLISGTMIGLTFSPSFRQLSVDQHTNPDIQYFAFLDQNTSMMTIYMIAKQLTGLVQLCRCYHLWESRKSIIAPPIIFCTLNALFFVDFNPPFLLGNARENIFSIATIISLTFALVTLVTNVLLTALIAGRIFWLMKMTNKYLDTNSRMNHQKIKQIPIIIIESGCLYPVTIIVATCFIVSISPLKLVPIAAQTMGIAPTLIMVRVDLGLSIEHDGPRKVHSESVQGVVAVV</sequence>
<name>A0A9P5PM81_9AGAR</name>
<evidence type="ECO:0000313" key="2">
    <source>
        <dbReference type="EMBL" id="KAF9065737.1"/>
    </source>
</evidence>
<gene>
    <name evidence="2" type="ORF">BDP27DRAFT_1331505</name>
</gene>
<keyword evidence="3" id="KW-1185">Reference proteome</keyword>